<dbReference type="OrthoDB" id="413993at2759"/>
<dbReference type="InterPro" id="IPR032466">
    <property type="entry name" value="Metal_Hydrolase"/>
</dbReference>
<dbReference type="AlphaFoldDB" id="A0A4S4M7Y7"/>
<evidence type="ECO:0000313" key="3">
    <source>
        <dbReference type="Proteomes" id="UP000310158"/>
    </source>
</evidence>
<dbReference type="Gene3D" id="3.20.20.140">
    <property type="entry name" value="Metal-dependent hydrolases"/>
    <property type="match status" value="1"/>
</dbReference>
<feature type="region of interest" description="Disordered" evidence="1">
    <location>
        <begin position="353"/>
        <end position="380"/>
    </location>
</feature>
<feature type="compositionally biased region" description="Low complexity" evidence="1">
    <location>
        <begin position="154"/>
        <end position="163"/>
    </location>
</feature>
<dbReference type="EMBL" id="SGPL01000006">
    <property type="protein sequence ID" value="THH21225.1"/>
    <property type="molecule type" value="Genomic_DNA"/>
</dbReference>
<dbReference type="Pfam" id="PF01026">
    <property type="entry name" value="TatD_DNase"/>
    <property type="match status" value="1"/>
</dbReference>
<sequence length="380" mass="42545">MDTLPITLCAMATTASDQRKVRDLAERWPDKVVPAFGETLTPQFHHFVTRAHISIHPVAQAITLGSHIPSPSPLHPQRKTITALSGSPHRHPNPLKMHYPVCYPPSPHRTSSPDLLSDLRANLSALPNAMLGEVGIDRAARVPFPSAPSPSPSQPCCSQAEPPNTDTELESYPRRELSPFITPLAHQLAILEAEIAIAVELRRNISIHTVKAPQPTRELLDRMSNIHGHAWRRISVDLHSCGLSPQIWVEIEKRHPNVFLSLSTAINSRSPNHRALIAVCAPSRLLAESDYCNVRHCTQRTWDMVRIVAEVKGWRVEHNWSDEYEVERETDESAWGVVRRLEENWRSFVKGGHKPVAVKSSRKGKWDDWGNNESESGGEA</sequence>
<gene>
    <name evidence="2" type="ORF">EW146_g296</name>
</gene>
<dbReference type="SUPFAM" id="SSF51556">
    <property type="entry name" value="Metallo-dependent hydrolases"/>
    <property type="match status" value="1"/>
</dbReference>
<organism evidence="2 3">
    <name type="scientific">Bondarzewia mesenterica</name>
    <dbReference type="NCBI Taxonomy" id="1095465"/>
    <lineage>
        <taxon>Eukaryota</taxon>
        <taxon>Fungi</taxon>
        <taxon>Dikarya</taxon>
        <taxon>Basidiomycota</taxon>
        <taxon>Agaricomycotina</taxon>
        <taxon>Agaricomycetes</taxon>
        <taxon>Russulales</taxon>
        <taxon>Bondarzewiaceae</taxon>
        <taxon>Bondarzewia</taxon>
    </lineage>
</organism>
<protein>
    <submittedName>
        <fullName evidence="2">Uncharacterized protein</fullName>
    </submittedName>
</protein>
<dbReference type="Proteomes" id="UP000310158">
    <property type="component" value="Unassembled WGS sequence"/>
</dbReference>
<dbReference type="GO" id="GO:0016788">
    <property type="term" value="F:hydrolase activity, acting on ester bonds"/>
    <property type="evidence" value="ECO:0007669"/>
    <property type="project" value="InterPro"/>
</dbReference>
<feature type="region of interest" description="Disordered" evidence="1">
    <location>
        <begin position="142"/>
        <end position="171"/>
    </location>
</feature>
<evidence type="ECO:0000313" key="2">
    <source>
        <dbReference type="EMBL" id="THH21225.1"/>
    </source>
</evidence>
<reference evidence="2 3" key="1">
    <citation type="submission" date="2019-02" db="EMBL/GenBank/DDBJ databases">
        <title>Genome sequencing of the rare red list fungi Bondarzewia mesenterica.</title>
        <authorList>
            <person name="Buettner E."/>
            <person name="Kellner H."/>
        </authorList>
    </citation>
    <scope>NUCLEOTIDE SEQUENCE [LARGE SCALE GENOMIC DNA]</scope>
    <source>
        <strain evidence="2 3">DSM 108281</strain>
    </source>
</reference>
<name>A0A4S4M7Y7_9AGAM</name>
<evidence type="ECO:0000256" key="1">
    <source>
        <dbReference type="SAM" id="MobiDB-lite"/>
    </source>
</evidence>
<feature type="compositionally biased region" description="Polar residues" evidence="1">
    <location>
        <begin position="371"/>
        <end position="380"/>
    </location>
</feature>
<accession>A0A4S4M7Y7</accession>
<dbReference type="InterPro" id="IPR053044">
    <property type="entry name" value="Metallo-hydrolase/TatD-type"/>
</dbReference>
<proteinExistence type="predicted"/>
<keyword evidence="3" id="KW-1185">Reference proteome</keyword>
<comment type="caution">
    <text evidence="2">The sequence shown here is derived from an EMBL/GenBank/DDBJ whole genome shotgun (WGS) entry which is preliminary data.</text>
</comment>
<dbReference type="PANTHER" id="PTHR47345">
    <property type="entry name" value="CUT9-INTERACTING PROTEIN SCN1"/>
    <property type="match status" value="1"/>
</dbReference>
<dbReference type="PANTHER" id="PTHR47345:SF1">
    <property type="entry name" value="CUT9-INTERACTING PROTEIN SCN1"/>
    <property type="match status" value="1"/>
</dbReference>
<dbReference type="InterPro" id="IPR001130">
    <property type="entry name" value="TatD-like"/>
</dbReference>